<dbReference type="EMBL" id="BT084079">
    <property type="protein sequence ID" value="ACR34432.1"/>
    <property type="molecule type" value="mRNA"/>
</dbReference>
<reference evidence="1" key="2">
    <citation type="submission" date="2012-06" db="EMBL/GenBank/DDBJ databases">
        <authorList>
            <person name="Yu Y."/>
            <person name="Currie J."/>
            <person name="Lomeli R."/>
            <person name="Angelova A."/>
            <person name="Collura K."/>
            <person name="Wissotski M."/>
            <person name="Campos D."/>
            <person name="Kudrna D."/>
            <person name="Golser W."/>
            <person name="Ashely E."/>
            <person name="Descour A."/>
            <person name="Fernandes J."/>
            <person name="Soderlund C."/>
            <person name="Walbot V."/>
        </authorList>
    </citation>
    <scope>NUCLEOTIDE SEQUENCE</scope>
    <source>
        <strain evidence="1">B73</strain>
    </source>
</reference>
<sequence length="46" mass="5174">MSTTLITSYTYTGYAVVAEAAQAGPLPMLQHHRYKRNERITTCWAA</sequence>
<accession>C4IZT2</accession>
<protein>
    <submittedName>
        <fullName evidence="1">Uncharacterized protein</fullName>
    </submittedName>
</protein>
<organism evidence="1">
    <name type="scientific">Zea mays</name>
    <name type="common">Maize</name>
    <dbReference type="NCBI Taxonomy" id="4577"/>
    <lineage>
        <taxon>Eukaryota</taxon>
        <taxon>Viridiplantae</taxon>
        <taxon>Streptophyta</taxon>
        <taxon>Embryophyta</taxon>
        <taxon>Tracheophyta</taxon>
        <taxon>Spermatophyta</taxon>
        <taxon>Magnoliopsida</taxon>
        <taxon>Liliopsida</taxon>
        <taxon>Poales</taxon>
        <taxon>Poaceae</taxon>
        <taxon>PACMAD clade</taxon>
        <taxon>Panicoideae</taxon>
        <taxon>Andropogonodae</taxon>
        <taxon>Andropogoneae</taxon>
        <taxon>Tripsacinae</taxon>
        <taxon>Zea</taxon>
    </lineage>
</organism>
<name>C4IZT2_MAIZE</name>
<proteinExistence type="evidence at transcript level"/>
<reference evidence="1" key="1">
    <citation type="journal article" date="2009" name="PLoS Genet.">
        <title>Sequencing, mapping, and analysis of 27,455 maize full-length cDNAs.</title>
        <authorList>
            <person name="Soderlund C."/>
            <person name="Descour A."/>
            <person name="Kudrna D."/>
            <person name="Bomhoff M."/>
            <person name="Boyd L."/>
            <person name="Currie J."/>
            <person name="Angelova A."/>
            <person name="Collura K."/>
            <person name="Wissotski M."/>
            <person name="Ashley E."/>
            <person name="Morrow D."/>
            <person name="Fernandes J."/>
            <person name="Walbot V."/>
            <person name="Yu Y."/>
        </authorList>
    </citation>
    <scope>NUCLEOTIDE SEQUENCE</scope>
    <source>
        <strain evidence="1">B73</strain>
    </source>
</reference>
<dbReference type="AlphaFoldDB" id="C4IZT2"/>
<evidence type="ECO:0000313" key="1">
    <source>
        <dbReference type="EMBL" id="ACR34432.1"/>
    </source>
</evidence>